<sequence length="246" mass="27463">MLKKILIILVCSVASASLHAQRADTAKLFSEMRKLHAAYSASGLRYDFRYTYAAAGRPEQVLDSLSGSVEMSAAGLRMVMANMEFVSNPRYAIVLFKEDKVMYLYKPNGLPPADPLSQVRALMETGLVKKVDISQEERNRRISIAFDSLAGVKSIDLNIQPANGLLSSARYLLQTEMMKSGRPLTEAERQQFGPLALVSMYFLRYVTLPADRAPFHESAYFVFSNGEYLPTAAYSDYQIYKGSPNL</sequence>
<organism evidence="2 3">
    <name type="scientific">Chitinophaga caseinilytica</name>
    <dbReference type="NCBI Taxonomy" id="2267521"/>
    <lineage>
        <taxon>Bacteria</taxon>
        <taxon>Pseudomonadati</taxon>
        <taxon>Bacteroidota</taxon>
        <taxon>Chitinophagia</taxon>
        <taxon>Chitinophagales</taxon>
        <taxon>Chitinophagaceae</taxon>
        <taxon>Chitinophaga</taxon>
    </lineage>
</organism>
<keyword evidence="1" id="KW-0732">Signal</keyword>
<evidence type="ECO:0000256" key="1">
    <source>
        <dbReference type="SAM" id="SignalP"/>
    </source>
</evidence>
<protein>
    <recommendedName>
        <fullName evidence="4">DUF4292 domain-containing protein</fullName>
    </recommendedName>
</protein>
<feature type="signal peptide" evidence="1">
    <location>
        <begin position="1"/>
        <end position="20"/>
    </location>
</feature>
<evidence type="ECO:0000313" key="3">
    <source>
        <dbReference type="Proteomes" id="UP001449657"/>
    </source>
</evidence>
<feature type="chain" id="PRO_5045781778" description="DUF4292 domain-containing protein" evidence="1">
    <location>
        <begin position="21"/>
        <end position="246"/>
    </location>
</feature>
<reference evidence="2 3" key="1">
    <citation type="submission" date="2024-03" db="EMBL/GenBank/DDBJ databases">
        <title>Chitinophaga caseinilytica sp. nov., a casein hydrolysing bacterium isolated from forest soil.</title>
        <authorList>
            <person name="Lee D.S."/>
            <person name="Han D.M."/>
            <person name="Baek J.H."/>
            <person name="Choi D.G."/>
            <person name="Jeon J.H."/>
            <person name="Jeon C.O."/>
        </authorList>
    </citation>
    <scope>NUCLEOTIDE SEQUENCE [LARGE SCALE GENOMIC DNA]</scope>
    <source>
        <strain evidence="2 3">KACC 19118</strain>
    </source>
</reference>
<proteinExistence type="predicted"/>
<accession>A0ABZ2Z2Y2</accession>
<evidence type="ECO:0000313" key="2">
    <source>
        <dbReference type="EMBL" id="WZN46124.1"/>
    </source>
</evidence>
<gene>
    <name evidence="2" type="ORF">WJU22_24835</name>
</gene>
<keyword evidence="3" id="KW-1185">Reference proteome</keyword>
<dbReference type="RefSeq" id="WP_341840865.1">
    <property type="nucleotide sequence ID" value="NZ_CP149792.1"/>
</dbReference>
<name>A0ABZ2Z2Y2_9BACT</name>
<dbReference type="Proteomes" id="UP001449657">
    <property type="component" value="Chromosome"/>
</dbReference>
<dbReference type="EMBL" id="CP150096">
    <property type="protein sequence ID" value="WZN46124.1"/>
    <property type="molecule type" value="Genomic_DNA"/>
</dbReference>
<evidence type="ECO:0008006" key="4">
    <source>
        <dbReference type="Google" id="ProtNLM"/>
    </source>
</evidence>